<reference evidence="2" key="2">
    <citation type="submission" date="2012-06" db="EMBL/GenBank/DDBJ databases">
        <authorList>
            <person name="Yu Y."/>
            <person name="Currie J."/>
            <person name="Lomeli R."/>
            <person name="Angelova A."/>
            <person name="Collura K."/>
            <person name="Wissotski M."/>
            <person name="Campos D."/>
            <person name="Kudrna D."/>
            <person name="Golser W."/>
            <person name="Ashely E."/>
            <person name="Descour A."/>
            <person name="Fernandes J."/>
            <person name="Soderlund C."/>
            <person name="Walbot V."/>
        </authorList>
    </citation>
    <scope>NUCLEOTIDE SEQUENCE</scope>
    <source>
        <strain evidence="2">B73</strain>
    </source>
</reference>
<feature type="region of interest" description="Disordered" evidence="1">
    <location>
        <begin position="1"/>
        <end position="22"/>
    </location>
</feature>
<organism evidence="2">
    <name type="scientific">Zea mays</name>
    <name type="common">Maize</name>
    <dbReference type="NCBI Taxonomy" id="4577"/>
    <lineage>
        <taxon>Eukaryota</taxon>
        <taxon>Viridiplantae</taxon>
        <taxon>Streptophyta</taxon>
        <taxon>Embryophyta</taxon>
        <taxon>Tracheophyta</taxon>
        <taxon>Spermatophyta</taxon>
        <taxon>Magnoliopsida</taxon>
        <taxon>Liliopsida</taxon>
        <taxon>Poales</taxon>
        <taxon>Poaceae</taxon>
        <taxon>PACMAD clade</taxon>
        <taxon>Panicoideae</taxon>
        <taxon>Andropogonodae</taxon>
        <taxon>Andropogoneae</taxon>
        <taxon>Tripsacinae</taxon>
        <taxon>Zea</taxon>
    </lineage>
</organism>
<proteinExistence type="evidence at transcript level"/>
<dbReference type="EMBL" id="BT086944">
    <property type="protein sequence ID" value="ACR37297.1"/>
    <property type="molecule type" value="mRNA"/>
</dbReference>
<evidence type="ECO:0000256" key="1">
    <source>
        <dbReference type="SAM" id="MobiDB-lite"/>
    </source>
</evidence>
<evidence type="ECO:0000313" key="2">
    <source>
        <dbReference type="EMBL" id="ACR35697.1"/>
    </source>
</evidence>
<sequence length="39" mass="3920">MAGAAGVAETLPTATVADARRHPGAGWREGLVTVSLARC</sequence>
<dbReference type="EMBL" id="BT085344">
    <property type="protein sequence ID" value="ACR35697.1"/>
    <property type="molecule type" value="mRNA"/>
</dbReference>
<reference evidence="2" key="1">
    <citation type="journal article" date="2009" name="PLoS Genet.">
        <title>Sequencing, mapping, and analysis of 27,455 maize full-length cDNAs.</title>
        <authorList>
            <person name="Soderlund C."/>
            <person name="Descour A."/>
            <person name="Kudrna D."/>
            <person name="Bomhoff M."/>
            <person name="Boyd L."/>
            <person name="Currie J."/>
            <person name="Angelova A."/>
            <person name="Collura K."/>
            <person name="Wissotski M."/>
            <person name="Ashley E."/>
            <person name="Morrow D."/>
            <person name="Fernandes J."/>
            <person name="Walbot V."/>
            <person name="Yu Y."/>
        </authorList>
    </citation>
    <scope>NUCLEOTIDE SEQUENCE</scope>
    <source>
        <strain evidence="2">B73</strain>
    </source>
</reference>
<name>C4J3E7_MAIZE</name>
<dbReference type="AlphaFoldDB" id="C4J3E7"/>
<protein>
    <submittedName>
        <fullName evidence="2">Uncharacterized protein</fullName>
    </submittedName>
</protein>
<accession>C4J3E7</accession>